<reference evidence="7" key="1">
    <citation type="journal article" date="2023" name="Mol. Phylogenet. Evol.">
        <title>Genome-scale phylogeny and comparative genomics of the fungal order Sordariales.</title>
        <authorList>
            <person name="Hensen N."/>
            <person name="Bonometti L."/>
            <person name="Westerberg I."/>
            <person name="Brannstrom I.O."/>
            <person name="Guillou S."/>
            <person name="Cros-Aarteil S."/>
            <person name="Calhoun S."/>
            <person name="Haridas S."/>
            <person name="Kuo A."/>
            <person name="Mondo S."/>
            <person name="Pangilinan J."/>
            <person name="Riley R."/>
            <person name="LaButti K."/>
            <person name="Andreopoulos B."/>
            <person name="Lipzen A."/>
            <person name="Chen C."/>
            <person name="Yan M."/>
            <person name="Daum C."/>
            <person name="Ng V."/>
            <person name="Clum A."/>
            <person name="Steindorff A."/>
            <person name="Ohm R.A."/>
            <person name="Martin F."/>
            <person name="Silar P."/>
            <person name="Natvig D.O."/>
            <person name="Lalanne C."/>
            <person name="Gautier V."/>
            <person name="Ament-Velasquez S.L."/>
            <person name="Kruys A."/>
            <person name="Hutchinson M.I."/>
            <person name="Powell A.J."/>
            <person name="Barry K."/>
            <person name="Miller A.N."/>
            <person name="Grigoriev I.V."/>
            <person name="Debuchy R."/>
            <person name="Gladieux P."/>
            <person name="Hiltunen Thoren M."/>
            <person name="Johannesson H."/>
        </authorList>
    </citation>
    <scope>NUCLEOTIDE SEQUENCE</scope>
    <source>
        <strain evidence="7">CBS 508.74</strain>
    </source>
</reference>
<keyword evidence="3 5" id="KW-1133">Transmembrane helix</keyword>
<comment type="subcellular location">
    <subcellularLocation>
        <location evidence="1">Membrane</location>
        <topology evidence="1">Multi-pass membrane protein</topology>
    </subcellularLocation>
</comment>
<keyword evidence="4 5" id="KW-0472">Membrane</keyword>
<dbReference type="GO" id="GO:0046873">
    <property type="term" value="F:metal ion transmembrane transporter activity"/>
    <property type="evidence" value="ECO:0007669"/>
    <property type="project" value="InterPro"/>
</dbReference>
<dbReference type="EMBL" id="MU853377">
    <property type="protein sequence ID" value="KAK4107257.1"/>
    <property type="molecule type" value="Genomic_DNA"/>
</dbReference>
<evidence type="ECO:0000256" key="3">
    <source>
        <dbReference type="ARBA" id="ARBA00022989"/>
    </source>
</evidence>
<keyword evidence="2 5" id="KW-0812">Transmembrane</keyword>
<reference evidence="7" key="2">
    <citation type="submission" date="2023-05" db="EMBL/GenBank/DDBJ databases">
        <authorList>
            <consortium name="Lawrence Berkeley National Laboratory"/>
            <person name="Steindorff A."/>
            <person name="Hensen N."/>
            <person name="Bonometti L."/>
            <person name="Westerberg I."/>
            <person name="Brannstrom I.O."/>
            <person name="Guillou S."/>
            <person name="Cros-Aarteil S."/>
            <person name="Calhoun S."/>
            <person name="Haridas S."/>
            <person name="Kuo A."/>
            <person name="Mondo S."/>
            <person name="Pangilinan J."/>
            <person name="Riley R."/>
            <person name="Labutti K."/>
            <person name="Andreopoulos B."/>
            <person name="Lipzen A."/>
            <person name="Chen C."/>
            <person name="Yanf M."/>
            <person name="Daum C."/>
            <person name="Ng V."/>
            <person name="Clum A."/>
            <person name="Ohm R."/>
            <person name="Martin F."/>
            <person name="Silar P."/>
            <person name="Natvig D."/>
            <person name="Lalanne C."/>
            <person name="Gautier V."/>
            <person name="Ament-Velasquez S.L."/>
            <person name="Kruys A."/>
            <person name="Hutchinson M.I."/>
            <person name="Powell A.J."/>
            <person name="Barry K."/>
            <person name="Miller A.N."/>
            <person name="Grigoriev I.V."/>
            <person name="Debuchy R."/>
            <person name="Gladieux P."/>
            <person name="Thoren M.H."/>
            <person name="Johannesson H."/>
        </authorList>
    </citation>
    <scope>NUCLEOTIDE SEQUENCE</scope>
    <source>
        <strain evidence="7">CBS 508.74</strain>
    </source>
</reference>
<evidence type="ECO:0000256" key="5">
    <source>
        <dbReference type="SAM" id="Phobius"/>
    </source>
</evidence>
<comment type="caution">
    <text evidence="7">The sequence shown here is derived from an EMBL/GenBank/DDBJ whole genome shotgun (WGS) entry which is preliminary data.</text>
</comment>
<dbReference type="Gene3D" id="1.20.58.340">
    <property type="entry name" value="Magnesium transport protein CorA, transmembrane region"/>
    <property type="match status" value="1"/>
</dbReference>
<organism evidence="7 8">
    <name type="scientific">Canariomyces notabilis</name>
    <dbReference type="NCBI Taxonomy" id="2074819"/>
    <lineage>
        <taxon>Eukaryota</taxon>
        <taxon>Fungi</taxon>
        <taxon>Dikarya</taxon>
        <taxon>Ascomycota</taxon>
        <taxon>Pezizomycotina</taxon>
        <taxon>Sordariomycetes</taxon>
        <taxon>Sordariomycetidae</taxon>
        <taxon>Sordariales</taxon>
        <taxon>Chaetomiaceae</taxon>
        <taxon>Canariomyces</taxon>
    </lineage>
</organism>
<dbReference type="InterPro" id="IPR045863">
    <property type="entry name" value="CorA_TM1_TM2"/>
</dbReference>
<dbReference type="SUPFAM" id="SSF144083">
    <property type="entry name" value="Magnesium transport protein CorA, transmembrane region"/>
    <property type="match status" value="1"/>
</dbReference>
<feature type="signal peptide" evidence="6">
    <location>
        <begin position="1"/>
        <end position="18"/>
    </location>
</feature>
<feature type="transmembrane region" description="Helical" evidence="5">
    <location>
        <begin position="168"/>
        <end position="188"/>
    </location>
</feature>
<evidence type="ECO:0000313" key="7">
    <source>
        <dbReference type="EMBL" id="KAK4107257.1"/>
    </source>
</evidence>
<dbReference type="Pfam" id="PF01544">
    <property type="entry name" value="CorA"/>
    <property type="match status" value="1"/>
</dbReference>
<feature type="transmembrane region" description="Helical" evidence="5">
    <location>
        <begin position="208"/>
        <end position="228"/>
    </location>
</feature>
<evidence type="ECO:0000256" key="2">
    <source>
        <dbReference type="ARBA" id="ARBA00022692"/>
    </source>
</evidence>
<protein>
    <submittedName>
        <fullName evidence="7">Uncharacterized protein</fullName>
    </submittedName>
</protein>
<dbReference type="InterPro" id="IPR002523">
    <property type="entry name" value="MgTranspt_CorA/ZnTranspt_ZntB"/>
</dbReference>
<dbReference type="AlphaFoldDB" id="A0AAN6QHD5"/>
<proteinExistence type="predicted"/>
<dbReference type="RefSeq" id="XP_064664827.1">
    <property type="nucleotide sequence ID" value="XM_064819350.1"/>
</dbReference>
<keyword evidence="6" id="KW-0732">Signal</keyword>
<evidence type="ECO:0000256" key="4">
    <source>
        <dbReference type="ARBA" id="ARBA00023136"/>
    </source>
</evidence>
<evidence type="ECO:0000256" key="6">
    <source>
        <dbReference type="SAM" id="SignalP"/>
    </source>
</evidence>
<dbReference type="GO" id="GO:0016020">
    <property type="term" value="C:membrane"/>
    <property type="evidence" value="ECO:0007669"/>
    <property type="project" value="UniProtKB-SubCell"/>
</dbReference>
<sequence length="266" mass="30564">MLQGVLLHCLELWEECWTACMDALDDVVRVEDEDILDAATMADFMFDNAFQRSRLYFQTLQLLRVFSDSILDTGRDIHQLDSMFLDPETARDMFCMPQNAPFGRSALSQELADLKKNWEFVTKFHSEAEVRLVQQVQAKIAEIQGLRDGPLNATSLRETAESTKMNRYIIVFTVVTVLYLPPTFIATVFGTDLFHETELTETINKYKIATVAASIGTYILAFLLILMVERIGVVQSLWAWVKGFNPQMHGKLKRWILNRRSEPDLQ</sequence>
<accession>A0AAN6QHD5</accession>
<feature type="chain" id="PRO_5042865227" evidence="6">
    <location>
        <begin position="19"/>
        <end position="266"/>
    </location>
</feature>
<dbReference type="GeneID" id="89943476"/>
<name>A0AAN6QHD5_9PEZI</name>
<keyword evidence="8" id="KW-1185">Reference proteome</keyword>
<evidence type="ECO:0000313" key="8">
    <source>
        <dbReference type="Proteomes" id="UP001302812"/>
    </source>
</evidence>
<gene>
    <name evidence="7" type="ORF">N656DRAFT_849555</name>
</gene>
<evidence type="ECO:0000256" key="1">
    <source>
        <dbReference type="ARBA" id="ARBA00004141"/>
    </source>
</evidence>
<dbReference type="Proteomes" id="UP001302812">
    <property type="component" value="Unassembled WGS sequence"/>
</dbReference>